<dbReference type="AlphaFoldDB" id="A0A1X2H5I6"/>
<evidence type="ECO:0000256" key="1">
    <source>
        <dbReference type="SAM" id="Coils"/>
    </source>
</evidence>
<accession>A0A1X2H5I6</accession>
<comment type="caution">
    <text evidence="2">The sequence shown here is derived from an EMBL/GenBank/DDBJ whole genome shotgun (WGS) entry which is preliminary data.</text>
</comment>
<dbReference type="Proteomes" id="UP000242180">
    <property type="component" value="Unassembled WGS sequence"/>
</dbReference>
<keyword evidence="3" id="KW-1185">Reference proteome</keyword>
<dbReference type="InParanoid" id="A0A1X2H5I6"/>
<reference evidence="2 3" key="1">
    <citation type="submission" date="2016-07" db="EMBL/GenBank/DDBJ databases">
        <title>Pervasive Adenine N6-methylation of Active Genes in Fungi.</title>
        <authorList>
            <consortium name="DOE Joint Genome Institute"/>
            <person name="Mondo S.J."/>
            <person name="Dannebaum R.O."/>
            <person name="Kuo R.C."/>
            <person name="Labutti K."/>
            <person name="Haridas S."/>
            <person name="Kuo A."/>
            <person name="Salamov A."/>
            <person name="Ahrendt S.R."/>
            <person name="Lipzen A."/>
            <person name="Sullivan W."/>
            <person name="Andreopoulos W.B."/>
            <person name="Clum A."/>
            <person name="Lindquist E."/>
            <person name="Daum C."/>
            <person name="Ramamoorthy G.K."/>
            <person name="Gryganskyi A."/>
            <person name="Culley D."/>
            <person name="Magnuson J.K."/>
            <person name="James T.Y."/>
            <person name="O'Malley M.A."/>
            <person name="Stajich J.E."/>
            <person name="Spatafora J.W."/>
            <person name="Visel A."/>
            <person name="Grigoriev I.V."/>
        </authorList>
    </citation>
    <scope>NUCLEOTIDE SEQUENCE [LARGE SCALE GENOMIC DNA]</scope>
    <source>
        <strain evidence="2 3">NRRL 2496</strain>
    </source>
</reference>
<evidence type="ECO:0000313" key="3">
    <source>
        <dbReference type="Proteomes" id="UP000242180"/>
    </source>
</evidence>
<keyword evidence="1" id="KW-0175">Coiled coil</keyword>
<gene>
    <name evidence="2" type="ORF">BCR43DRAFT_495244</name>
</gene>
<proteinExistence type="predicted"/>
<sequence length="258" mass="29909">MPRQNAVAPIPIRTSPSTKAAVQLQHTLDRLQKQITKTRNELERTRRTRREHQIRAHAYAEDNEQCRVEIQQLMRALDSKQEILNAINRTSQEAEVRSRKLRIRAEITRKELDKARDQNKRALDMSQYYSIQDTLLEAEAQQPSRQLQYWRKELTKLIQAGLSLNGRSQAAVSECEAEVRRRRTERTCDTSAMHSLRDQLSANSRAFVDDILLHFGRIAHLIQTHLAHPNNPTTCIAECRQHVDDLAIAINVHMARQT</sequence>
<organism evidence="2 3">
    <name type="scientific">Syncephalastrum racemosum</name>
    <name type="common">Filamentous fungus</name>
    <dbReference type="NCBI Taxonomy" id="13706"/>
    <lineage>
        <taxon>Eukaryota</taxon>
        <taxon>Fungi</taxon>
        <taxon>Fungi incertae sedis</taxon>
        <taxon>Mucoromycota</taxon>
        <taxon>Mucoromycotina</taxon>
        <taxon>Mucoromycetes</taxon>
        <taxon>Mucorales</taxon>
        <taxon>Syncephalastraceae</taxon>
        <taxon>Syncephalastrum</taxon>
    </lineage>
</organism>
<evidence type="ECO:0000313" key="2">
    <source>
        <dbReference type="EMBL" id="ORY93738.1"/>
    </source>
</evidence>
<protein>
    <submittedName>
        <fullName evidence="2">Uncharacterized protein</fullName>
    </submittedName>
</protein>
<feature type="coiled-coil region" evidence="1">
    <location>
        <begin position="21"/>
        <end position="125"/>
    </location>
</feature>
<dbReference type="EMBL" id="MCGN01000008">
    <property type="protein sequence ID" value="ORY93738.1"/>
    <property type="molecule type" value="Genomic_DNA"/>
</dbReference>
<name>A0A1X2H5I6_SYNRA</name>